<evidence type="ECO:0000256" key="1">
    <source>
        <dbReference type="SAM" id="MobiDB-lite"/>
    </source>
</evidence>
<feature type="region of interest" description="Disordered" evidence="1">
    <location>
        <begin position="25"/>
        <end position="54"/>
    </location>
</feature>
<evidence type="ECO:0000313" key="2">
    <source>
        <dbReference type="EMBL" id="KAK3853186.1"/>
    </source>
</evidence>
<reference evidence="2" key="1">
    <citation type="submission" date="2023-10" db="EMBL/GenBank/DDBJ databases">
        <title>Genome assemblies of two species of porcelain crab, Petrolisthes cinctipes and Petrolisthes manimaculis (Anomura: Porcellanidae).</title>
        <authorList>
            <person name="Angst P."/>
        </authorList>
    </citation>
    <scope>NUCLEOTIDE SEQUENCE</scope>
    <source>
        <strain evidence="2">PB745_01</strain>
        <tissue evidence="2">Gill</tissue>
    </source>
</reference>
<comment type="caution">
    <text evidence="2">The sequence shown here is derived from an EMBL/GenBank/DDBJ whole genome shotgun (WGS) entry which is preliminary data.</text>
</comment>
<sequence length="79" mass="8785">MLGSVAGECFPRPITDWILQSSAHGRLDTGEAGNGDEEVQGSAYQHSYKPHRHHQVTVAPQHDPFLYHQRIPTSRADPP</sequence>
<evidence type="ECO:0000313" key="3">
    <source>
        <dbReference type="Proteomes" id="UP001286313"/>
    </source>
</evidence>
<accession>A0AAE1BLS1</accession>
<name>A0AAE1BLS1_PETCI</name>
<dbReference type="AlphaFoldDB" id="A0AAE1BLS1"/>
<dbReference type="Proteomes" id="UP001286313">
    <property type="component" value="Unassembled WGS sequence"/>
</dbReference>
<dbReference type="EMBL" id="JAWQEG010007061">
    <property type="protein sequence ID" value="KAK3853186.1"/>
    <property type="molecule type" value="Genomic_DNA"/>
</dbReference>
<keyword evidence="3" id="KW-1185">Reference proteome</keyword>
<organism evidence="2 3">
    <name type="scientific">Petrolisthes cinctipes</name>
    <name type="common">Flat porcelain crab</name>
    <dbReference type="NCBI Taxonomy" id="88211"/>
    <lineage>
        <taxon>Eukaryota</taxon>
        <taxon>Metazoa</taxon>
        <taxon>Ecdysozoa</taxon>
        <taxon>Arthropoda</taxon>
        <taxon>Crustacea</taxon>
        <taxon>Multicrustacea</taxon>
        <taxon>Malacostraca</taxon>
        <taxon>Eumalacostraca</taxon>
        <taxon>Eucarida</taxon>
        <taxon>Decapoda</taxon>
        <taxon>Pleocyemata</taxon>
        <taxon>Anomura</taxon>
        <taxon>Galatheoidea</taxon>
        <taxon>Porcellanidae</taxon>
        <taxon>Petrolisthes</taxon>
    </lineage>
</organism>
<proteinExistence type="predicted"/>
<protein>
    <submittedName>
        <fullName evidence="2">Uncharacterized protein</fullName>
    </submittedName>
</protein>
<gene>
    <name evidence="2" type="ORF">Pcinc_040263</name>
</gene>